<gene>
    <name evidence="1" type="ORF">BSAL_53700</name>
</gene>
<organism evidence="1 2">
    <name type="scientific">Bodo saltans</name>
    <name type="common">Flagellated protozoan</name>
    <dbReference type="NCBI Taxonomy" id="75058"/>
    <lineage>
        <taxon>Eukaryota</taxon>
        <taxon>Discoba</taxon>
        <taxon>Euglenozoa</taxon>
        <taxon>Kinetoplastea</taxon>
        <taxon>Metakinetoplastina</taxon>
        <taxon>Eubodonida</taxon>
        <taxon>Bodonidae</taxon>
        <taxon>Bodo</taxon>
    </lineage>
</organism>
<dbReference type="EMBL" id="CYKH01000113">
    <property type="protein sequence ID" value="CUE71831.1"/>
    <property type="molecule type" value="Genomic_DNA"/>
</dbReference>
<dbReference type="VEuPathDB" id="TriTrypDB:BSAL_53700"/>
<sequence length="96" mass="10243">MSLTAALQQRSAMVSGMVRTSLGESFALPSRPGSAAAMLLCDQERRSLHRAMETIALVDKREAVNCAANVLMPTLKPSKMKRASSAAAGRVGLQRK</sequence>
<name>A0A0S4INT5_BODSA</name>
<evidence type="ECO:0000313" key="2">
    <source>
        <dbReference type="Proteomes" id="UP000051952"/>
    </source>
</evidence>
<keyword evidence="2" id="KW-1185">Reference proteome</keyword>
<accession>A0A0S4INT5</accession>
<dbReference type="AlphaFoldDB" id="A0A0S4INT5"/>
<evidence type="ECO:0000313" key="1">
    <source>
        <dbReference type="EMBL" id="CUE71831.1"/>
    </source>
</evidence>
<dbReference type="Proteomes" id="UP000051952">
    <property type="component" value="Unassembled WGS sequence"/>
</dbReference>
<proteinExistence type="predicted"/>
<reference evidence="2" key="1">
    <citation type="submission" date="2015-09" db="EMBL/GenBank/DDBJ databases">
        <authorList>
            <consortium name="Pathogen Informatics"/>
        </authorList>
    </citation>
    <scope>NUCLEOTIDE SEQUENCE [LARGE SCALE GENOMIC DNA]</scope>
    <source>
        <strain evidence="2">Lake Konstanz</strain>
    </source>
</reference>
<protein>
    <submittedName>
        <fullName evidence="1">Uncharacterized protein</fullName>
    </submittedName>
</protein>